<proteinExistence type="predicted"/>
<dbReference type="AlphaFoldDB" id="A0A6J4RI84"/>
<gene>
    <name evidence="1" type="ORF">AVDCRST_MAG58-3584</name>
</gene>
<evidence type="ECO:0000313" key="1">
    <source>
        <dbReference type="EMBL" id="CAA9466823.1"/>
    </source>
</evidence>
<reference evidence="1" key="1">
    <citation type="submission" date="2020-02" db="EMBL/GenBank/DDBJ databases">
        <authorList>
            <person name="Meier V. D."/>
        </authorList>
    </citation>
    <scope>NUCLEOTIDE SEQUENCE</scope>
    <source>
        <strain evidence="1">AVDCRST_MAG58</strain>
    </source>
</reference>
<dbReference type="EMBL" id="CADCVF010000074">
    <property type="protein sequence ID" value="CAA9466823.1"/>
    <property type="molecule type" value="Genomic_DNA"/>
</dbReference>
<organism evidence="1">
    <name type="scientific">uncultured Rubrobacteraceae bacterium</name>
    <dbReference type="NCBI Taxonomy" id="349277"/>
    <lineage>
        <taxon>Bacteria</taxon>
        <taxon>Bacillati</taxon>
        <taxon>Actinomycetota</taxon>
        <taxon>Rubrobacteria</taxon>
        <taxon>Rubrobacterales</taxon>
        <taxon>Rubrobacteraceae</taxon>
        <taxon>environmental samples</taxon>
    </lineage>
</organism>
<protein>
    <submittedName>
        <fullName evidence="1">Uncharacterized protein</fullName>
    </submittedName>
</protein>
<accession>A0A6J4RI84</accession>
<name>A0A6J4RI84_9ACTN</name>
<sequence length="163" mass="18330">MTRVCTICSHAERHQIDVALVHREPYRHIASRHDISTGALQRHSREHLPALLVKAYEAVERDNAEDLAGEVTKVKEDVHRLKEKAEEEGDIRAALLGCDKALKALELQAKVEQLIQTTPIFNIHLTTEWIELRTAILQALGPHSEARESFLRALTSVSDDSTS</sequence>